<feature type="transmembrane region" description="Helical" evidence="1">
    <location>
        <begin position="39"/>
        <end position="57"/>
    </location>
</feature>
<feature type="transmembrane region" description="Helical" evidence="1">
    <location>
        <begin position="240"/>
        <end position="255"/>
    </location>
</feature>
<keyword evidence="3" id="KW-1185">Reference proteome</keyword>
<evidence type="ECO:0000313" key="2">
    <source>
        <dbReference type="EMBL" id="UXP32500.1"/>
    </source>
</evidence>
<dbReference type="EMBL" id="CP106679">
    <property type="protein sequence ID" value="UXP32500.1"/>
    <property type="molecule type" value="Genomic_DNA"/>
</dbReference>
<feature type="transmembrane region" description="Helical" evidence="1">
    <location>
        <begin position="104"/>
        <end position="124"/>
    </location>
</feature>
<feature type="transmembrane region" description="Helical" evidence="1">
    <location>
        <begin position="184"/>
        <end position="203"/>
    </location>
</feature>
<sequence length="318" mass="36894">MDNLHQKLFEEKLLDEQPFRTLEAIHSKKLVSLYYELRLVLYLGILLFTGGVGYIVYQNVGEIGHYAMMLLLAVAIGVGGYYIRQHARPYFSGEVKVEHIYFDYVLVLVALLIISLFTYVQVYFDLVWLLLKWTSVISGLLFAYMAYRYDSKIVLSLSITAWAAVFGLSVSPVDWVNGEWVDTISIYTLALYFGLFLLVLGIVMEKMDIKKHFIFTYHNFALLLIYFAGLAMMFDWFESAWVAFVLLVFTVLVAWRSWNQRVFLFFLYSCFVGYIALSFLIFTAGEEIWEFGFFYFPASCIAGVILLVKNRTHFSDDN</sequence>
<protein>
    <submittedName>
        <fullName evidence="2">DUF2157 domain-containing protein</fullName>
    </submittedName>
</protein>
<dbReference type="Proteomes" id="UP001065174">
    <property type="component" value="Chromosome"/>
</dbReference>
<feature type="transmembrane region" description="Helical" evidence="1">
    <location>
        <begin position="130"/>
        <end position="147"/>
    </location>
</feature>
<feature type="transmembrane region" description="Helical" evidence="1">
    <location>
        <begin position="262"/>
        <end position="282"/>
    </location>
</feature>
<organism evidence="2 3">
    <name type="scientific">Reichenbachiella agarivorans</name>
    <dbReference type="NCBI Taxonomy" id="2979464"/>
    <lineage>
        <taxon>Bacteria</taxon>
        <taxon>Pseudomonadati</taxon>
        <taxon>Bacteroidota</taxon>
        <taxon>Cytophagia</taxon>
        <taxon>Cytophagales</taxon>
        <taxon>Reichenbachiellaceae</taxon>
        <taxon>Reichenbachiella</taxon>
    </lineage>
</organism>
<dbReference type="RefSeq" id="WP_262309935.1">
    <property type="nucleotide sequence ID" value="NZ_CP106679.1"/>
</dbReference>
<keyword evidence="1" id="KW-0812">Transmembrane</keyword>
<accession>A0ABY6CR31</accession>
<proteinExistence type="predicted"/>
<evidence type="ECO:0000313" key="3">
    <source>
        <dbReference type="Proteomes" id="UP001065174"/>
    </source>
</evidence>
<feature type="transmembrane region" description="Helical" evidence="1">
    <location>
        <begin position="154"/>
        <end position="172"/>
    </location>
</feature>
<reference evidence="2" key="1">
    <citation type="submission" date="2022-09" db="EMBL/GenBank/DDBJ databases">
        <title>Comparative genomics and taxonomic characterization of three novel marine species of genus Reichenbachiella exhibiting antioxidant and polysaccharide degradation activities.</title>
        <authorList>
            <person name="Muhammad N."/>
            <person name="Lee Y.-J."/>
            <person name="Ko J."/>
            <person name="Kim S.-G."/>
        </authorList>
    </citation>
    <scope>NUCLEOTIDE SEQUENCE</scope>
    <source>
        <strain evidence="2">BKB1-1</strain>
    </source>
</reference>
<gene>
    <name evidence="2" type="ORF">N6H18_00730</name>
</gene>
<keyword evidence="1" id="KW-0472">Membrane</keyword>
<feature type="transmembrane region" description="Helical" evidence="1">
    <location>
        <begin position="63"/>
        <end position="83"/>
    </location>
</feature>
<keyword evidence="1" id="KW-1133">Transmembrane helix</keyword>
<name>A0ABY6CR31_9BACT</name>
<feature type="transmembrane region" description="Helical" evidence="1">
    <location>
        <begin position="288"/>
        <end position="308"/>
    </location>
</feature>
<evidence type="ECO:0000256" key="1">
    <source>
        <dbReference type="SAM" id="Phobius"/>
    </source>
</evidence>
<feature type="transmembrane region" description="Helical" evidence="1">
    <location>
        <begin position="215"/>
        <end position="234"/>
    </location>
</feature>